<dbReference type="InterPro" id="IPR001128">
    <property type="entry name" value="Cyt_P450"/>
</dbReference>
<dbReference type="PRINTS" id="PR00385">
    <property type="entry name" value="P450"/>
</dbReference>
<reference evidence="7" key="1">
    <citation type="submission" date="2022-12" db="EMBL/GenBank/DDBJ databases">
        <authorList>
            <person name="Petersen C."/>
        </authorList>
    </citation>
    <scope>NUCLEOTIDE SEQUENCE</scope>
    <source>
        <strain evidence="7">IBT 21472</strain>
    </source>
</reference>
<dbReference type="AlphaFoldDB" id="A0A9W9KYN8"/>
<comment type="caution">
    <text evidence="7">The sequence shown here is derived from an EMBL/GenBank/DDBJ whole genome shotgun (WGS) entry which is preliminary data.</text>
</comment>
<comment type="cofactor">
    <cofactor evidence="5">
        <name>heme</name>
        <dbReference type="ChEBI" id="CHEBI:30413"/>
    </cofactor>
</comment>
<dbReference type="GO" id="GO:0016705">
    <property type="term" value="F:oxidoreductase activity, acting on paired donors, with incorporation or reduction of molecular oxygen"/>
    <property type="evidence" value="ECO:0007669"/>
    <property type="project" value="InterPro"/>
</dbReference>
<keyword evidence="3 6" id="KW-0560">Oxidoreductase</keyword>
<reference evidence="7" key="2">
    <citation type="journal article" date="2023" name="IMA Fungus">
        <title>Comparative genomic study of the Penicillium genus elucidates a diverse pangenome and 15 lateral gene transfer events.</title>
        <authorList>
            <person name="Petersen C."/>
            <person name="Sorensen T."/>
            <person name="Nielsen M.R."/>
            <person name="Sondergaard T.E."/>
            <person name="Sorensen J.L."/>
            <person name="Fitzpatrick D.A."/>
            <person name="Frisvad J.C."/>
            <person name="Nielsen K.L."/>
        </authorList>
    </citation>
    <scope>NUCLEOTIDE SEQUENCE</scope>
    <source>
        <strain evidence="7">IBT 21472</strain>
    </source>
</reference>
<dbReference type="CDD" id="cd11065">
    <property type="entry name" value="CYP64-like"/>
    <property type="match status" value="1"/>
</dbReference>
<gene>
    <name evidence="7" type="ORF">N7476_000990</name>
</gene>
<keyword evidence="2 5" id="KW-0479">Metal-binding</keyword>
<evidence type="ECO:0000256" key="4">
    <source>
        <dbReference type="ARBA" id="ARBA00023004"/>
    </source>
</evidence>
<dbReference type="InterPro" id="IPR002401">
    <property type="entry name" value="Cyt_P450_E_grp-I"/>
</dbReference>
<evidence type="ECO:0000313" key="8">
    <source>
        <dbReference type="Proteomes" id="UP001147746"/>
    </source>
</evidence>
<dbReference type="GO" id="GO:0043386">
    <property type="term" value="P:mycotoxin biosynthetic process"/>
    <property type="evidence" value="ECO:0007669"/>
    <property type="project" value="UniProtKB-ARBA"/>
</dbReference>
<evidence type="ECO:0000256" key="5">
    <source>
        <dbReference type="PIRSR" id="PIRSR602401-1"/>
    </source>
</evidence>
<keyword evidence="8" id="KW-1185">Reference proteome</keyword>
<keyword evidence="5 6" id="KW-0349">Heme</keyword>
<dbReference type="Pfam" id="PF00067">
    <property type="entry name" value="p450"/>
    <property type="match status" value="2"/>
</dbReference>
<evidence type="ECO:0000313" key="7">
    <source>
        <dbReference type="EMBL" id="KAJ5331207.1"/>
    </source>
</evidence>
<dbReference type="PROSITE" id="PS00086">
    <property type="entry name" value="CYTOCHROME_P450"/>
    <property type="match status" value="1"/>
</dbReference>
<organism evidence="7 8">
    <name type="scientific">Penicillium atrosanguineum</name>
    <dbReference type="NCBI Taxonomy" id="1132637"/>
    <lineage>
        <taxon>Eukaryota</taxon>
        <taxon>Fungi</taxon>
        <taxon>Dikarya</taxon>
        <taxon>Ascomycota</taxon>
        <taxon>Pezizomycotina</taxon>
        <taxon>Eurotiomycetes</taxon>
        <taxon>Eurotiomycetidae</taxon>
        <taxon>Eurotiales</taxon>
        <taxon>Aspergillaceae</taxon>
        <taxon>Penicillium</taxon>
    </lineage>
</organism>
<dbReference type="GO" id="GO:0004497">
    <property type="term" value="F:monooxygenase activity"/>
    <property type="evidence" value="ECO:0007669"/>
    <property type="project" value="UniProtKB-KW"/>
</dbReference>
<comment type="similarity">
    <text evidence="1 6">Belongs to the cytochrome P450 family.</text>
</comment>
<dbReference type="GO" id="GO:0020037">
    <property type="term" value="F:heme binding"/>
    <property type="evidence" value="ECO:0007669"/>
    <property type="project" value="InterPro"/>
</dbReference>
<accession>A0A9W9KYN8</accession>
<dbReference type="SUPFAM" id="SSF48264">
    <property type="entry name" value="Cytochrome P450"/>
    <property type="match status" value="1"/>
</dbReference>
<evidence type="ECO:0000256" key="2">
    <source>
        <dbReference type="ARBA" id="ARBA00022723"/>
    </source>
</evidence>
<keyword evidence="6" id="KW-0503">Monooxygenase</keyword>
<feature type="binding site" description="axial binding residue" evidence="5">
    <location>
        <position position="392"/>
    </location>
    <ligand>
        <name>heme</name>
        <dbReference type="ChEBI" id="CHEBI:30413"/>
    </ligand>
    <ligandPart>
        <name>Fe</name>
        <dbReference type="ChEBI" id="CHEBI:18248"/>
    </ligandPart>
</feature>
<dbReference type="PANTHER" id="PTHR46300">
    <property type="entry name" value="P450, PUTATIVE (EUROFUNG)-RELATED-RELATED"/>
    <property type="match status" value="1"/>
</dbReference>
<dbReference type="InterPro" id="IPR050364">
    <property type="entry name" value="Cytochrome_P450_fung"/>
</dbReference>
<evidence type="ECO:0000256" key="3">
    <source>
        <dbReference type="ARBA" id="ARBA00023002"/>
    </source>
</evidence>
<dbReference type="PRINTS" id="PR00463">
    <property type="entry name" value="EP450I"/>
</dbReference>
<evidence type="ECO:0000256" key="6">
    <source>
        <dbReference type="RuleBase" id="RU000461"/>
    </source>
</evidence>
<dbReference type="InterPro" id="IPR036396">
    <property type="entry name" value="Cyt_P450_sf"/>
</dbReference>
<sequence length="478" mass="54290">MPISFVGNKLIIPTSSPWVQFEKWAQIYGPIFTLWIGRRPTIIISDPNVAVDLLENGSTKYSSRPRFVVMGELYWDNAGILVQPYGKEWQVRRRMLHQALNRSALRLYKPIQEAEATRLCEALLDEPSYYEGIVDRFTARSFFVETVPWLKHFPNFLAPWKAEIQRRGREEASANMELLLRVQNELRDAKSPSDIPESLTKLLIQAREADQTTFGGLSDRDFSFVPASLFGAGSDTTASTLCSAILMLVTNPRVQAIAHAELDHIIGAERMPTFEDEPDLPYLKALCYETLRIRPVAVLGGTPHANSVADTYEGYFIPKGTTILSNSWAINLNSKYYPTPNHFNPEWFLSVDHKTLSYLPEPSTEELTEISPPRMHPAKEGHSSFGWGRRICPGAGLAHNSLFIALARLLWAFEIKPVREADGSERKYDTFAYTQGFNIRPRPFECEIDVRVEGRRQVLKAEMKNAESVMSRFAPFQD</sequence>
<dbReference type="GO" id="GO:0005506">
    <property type="term" value="F:iron ion binding"/>
    <property type="evidence" value="ECO:0007669"/>
    <property type="project" value="InterPro"/>
</dbReference>
<dbReference type="EMBL" id="JAPZBO010000001">
    <property type="protein sequence ID" value="KAJ5331207.1"/>
    <property type="molecule type" value="Genomic_DNA"/>
</dbReference>
<name>A0A9W9KYN8_9EURO</name>
<keyword evidence="4 5" id="KW-0408">Iron</keyword>
<dbReference type="PANTHER" id="PTHR46300:SF4">
    <property type="entry name" value="CYTOCHROME P450 98A3"/>
    <property type="match status" value="1"/>
</dbReference>
<dbReference type="Gene3D" id="1.10.630.10">
    <property type="entry name" value="Cytochrome P450"/>
    <property type="match status" value="1"/>
</dbReference>
<dbReference type="Proteomes" id="UP001147746">
    <property type="component" value="Unassembled WGS sequence"/>
</dbReference>
<evidence type="ECO:0000256" key="1">
    <source>
        <dbReference type="ARBA" id="ARBA00010617"/>
    </source>
</evidence>
<dbReference type="InterPro" id="IPR017972">
    <property type="entry name" value="Cyt_P450_CS"/>
</dbReference>
<protein>
    <submittedName>
        <fullName evidence="7">Cytochrome P450</fullName>
    </submittedName>
</protein>
<proteinExistence type="inferred from homology"/>